<reference evidence="4 5" key="2">
    <citation type="journal article" date="2000" name="Proc. Natl. Acad. Sci. U.S.A.">
        <title>Archaeal adaptation to higher temperatures revealed by genomic sequence of Thermoplasma volcanium.</title>
        <authorList>
            <person name="Kawashima T."/>
            <person name="Amano N."/>
            <person name="Koike H."/>
            <person name="Makino S."/>
            <person name="Higuchi S."/>
            <person name="Kawashima-Ohya Y."/>
            <person name="Watanabe K."/>
            <person name="Yamazaki M."/>
            <person name="Kanehori K."/>
            <person name="Kawamoto T."/>
            <person name="Nunoshiba T."/>
            <person name="Yamamoto Y."/>
            <person name="Aramaki H."/>
            <person name="Makino K."/>
            <person name="Suzuki M."/>
        </authorList>
    </citation>
    <scope>NUCLEOTIDE SEQUENCE [LARGE SCALE GENOMIC DNA]</scope>
    <source>
        <strain evidence="5">ATCC 51530 / DSM 4299 / JCM 9571 / NBRC 15438 / GSS1</strain>
    </source>
</reference>
<dbReference type="InterPro" id="IPR001453">
    <property type="entry name" value="MoaB/Mog_dom"/>
</dbReference>
<dbReference type="InterPro" id="IPR005110">
    <property type="entry name" value="MoeA_linker/N"/>
</dbReference>
<accession>Q97B92</accession>
<dbReference type="PaxDb" id="273116-14324780"/>
<dbReference type="Gene3D" id="2.170.190.11">
    <property type="entry name" value="Molybdopterin biosynthesis moea protein, domain 3"/>
    <property type="match status" value="1"/>
</dbReference>
<dbReference type="Proteomes" id="UP000001017">
    <property type="component" value="Chromosome"/>
</dbReference>
<dbReference type="InterPro" id="IPR036135">
    <property type="entry name" value="MoeA_linker/N_sf"/>
</dbReference>
<dbReference type="Pfam" id="PF03453">
    <property type="entry name" value="MoeA_N"/>
    <property type="match status" value="1"/>
</dbReference>
<dbReference type="FunFam" id="2.170.190.11:FF:000001">
    <property type="entry name" value="Molybdopterin molybdenumtransferase"/>
    <property type="match status" value="1"/>
</dbReference>
<dbReference type="Gene3D" id="3.40.980.10">
    <property type="entry name" value="MoaB/Mog-like domain"/>
    <property type="match status" value="1"/>
</dbReference>
<dbReference type="STRING" id="273116.gene:9381351"/>
<feature type="domain" description="MoaB/Mog" evidence="3">
    <location>
        <begin position="178"/>
        <end position="306"/>
    </location>
</feature>
<dbReference type="Pfam" id="PF03454">
    <property type="entry name" value="MoeA_C"/>
    <property type="match status" value="1"/>
</dbReference>
<dbReference type="PANTHER" id="PTHR10192">
    <property type="entry name" value="MOLYBDOPTERIN BIOSYNTHESIS PROTEIN"/>
    <property type="match status" value="1"/>
</dbReference>
<dbReference type="GO" id="GO:0061599">
    <property type="term" value="F:molybdopterin molybdotransferase activity"/>
    <property type="evidence" value="ECO:0007669"/>
    <property type="project" value="TreeGrafter"/>
</dbReference>
<dbReference type="CDD" id="cd00887">
    <property type="entry name" value="MoeA"/>
    <property type="match status" value="1"/>
</dbReference>
<dbReference type="HOGENOM" id="CLU_010186_7_2_2"/>
<comment type="pathway">
    <text evidence="1">Cofactor biosynthesis; molybdopterin biosynthesis.</text>
</comment>
<name>Q97B92_THEVO</name>
<evidence type="ECO:0000256" key="1">
    <source>
        <dbReference type="ARBA" id="ARBA00005046"/>
    </source>
</evidence>
<dbReference type="PhylomeDB" id="Q97B92"/>
<dbReference type="SUPFAM" id="SSF63867">
    <property type="entry name" value="MoeA C-terminal domain-like"/>
    <property type="match status" value="1"/>
</dbReference>
<keyword evidence="2" id="KW-0501">Molybdenum cofactor biosynthesis</keyword>
<dbReference type="EMBL" id="BA000011">
    <property type="protein sequence ID" value="BAB59707.1"/>
    <property type="molecule type" value="Genomic_DNA"/>
</dbReference>
<dbReference type="InterPro" id="IPR036688">
    <property type="entry name" value="MoeA_C_domain_IV_sf"/>
</dbReference>
<dbReference type="GO" id="GO:0005737">
    <property type="term" value="C:cytoplasm"/>
    <property type="evidence" value="ECO:0007669"/>
    <property type="project" value="TreeGrafter"/>
</dbReference>
<dbReference type="AlphaFoldDB" id="Q97B92"/>
<dbReference type="InterPro" id="IPR036425">
    <property type="entry name" value="MoaB/Mog-like_dom_sf"/>
</dbReference>
<organism evidence="4 5">
    <name type="scientific">Thermoplasma volcanium (strain ATCC 51530 / DSM 4299 / JCM 9571 / NBRC 15438 / GSS1)</name>
    <dbReference type="NCBI Taxonomy" id="273116"/>
    <lineage>
        <taxon>Archaea</taxon>
        <taxon>Methanobacteriati</taxon>
        <taxon>Thermoplasmatota</taxon>
        <taxon>Thermoplasmata</taxon>
        <taxon>Thermoplasmatales</taxon>
        <taxon>Thermoplasmataceae</taxon>
        <taxon>Thermoplasma</taxon>
    </lineage>
</organism>
<sequence>MKKYSEALLAGSKLNLNVRMKEVRSDISAGMYSAIPILSPSDFPQYDRSAVDGFAVRYEDVLSAGLNNPISLKLVGSIHVGDANNIRIGKNQCAEIFTGAEVPEGADAVVMQEDAEIEGEYVAIFRKVKKFQNIGRKGEDLKTGDKIIDRGQRIMPWHIPAFIETGIEKVNVFDLKIGVLSTGDEIVSGKVKNASAPMLQSLIVRDGFNSVFLGNVEDNVEKISNVIRSFEGDLLIVTGGSGPSSTDLMDSILQNLGQIIFHGIRMKPGRTTGLALVNDKPIFTISGLPVAALIAYENVIRPLIFNWLSIKETRPNIVKGELTRSIFNNEAMKMFVRVRLSNKDGKIYVDPLRTTGSGIINSVINADGYLIIDENVEGYQEGQLVEVKLIG</sequence>
<dbReference type="eggNOG" id="arCOG00216">
    <property type="taxonomic scope" value="Archaea"/>
</dbReference>
<dbReference type="NCBIfam" id="TIGR00177">
    <property type="entry name" value="molyb_syn"/>
    <property type="match status" value="1"/>
</dbReference>
<dbReference type="Gene3D" id="2.40.340.10">
    <property type="entry name" value="MoeA, C-terminal, domain IV"/>
    <property type="match status" value="1"/>
</dbReference>
<gene>
    <name evidence="4" type="ORF">TVG0553325</name>
</gene>
<evidence type="ECO:0000259" key="3">
    <source>
        <dbReference type="SMART" id="SM00852"/>
    </source>
</evidence>
<dbReference type="SUPFAM" id="SSF63882">
    <property type="entry name" value="MoeA N-terminal region -like"/>
    <property type="match status" value="1"/>
</dbReference>
<proteinExistence type="predicted"/>
<evidence type="ECO:0000256" key="2">
    <source>
        <dbReference type="ARBA" id="ARBA00023150"/>
    </source>
</evidence>
<dbReference type="InterPro" id="IPR005111">
    <property type="entry name" value="MoeA_C_domain_IV"/>
</dbReference>
<dbReference type="KEGG" id="tvo:TVG0553325"/>
<dbReference type="Gene3D" id="3.90.105.10">
    <property type="entry name" value="Molybdopterin biosynthesis moea protein, domain 2"/>
    <property type="match status" value="1"/>
</dbReference>
<dbReference type="GO" id="GO:0006777">
    <property type="term" value="P:Mo-molybdopterin cofactor biosynthetic process"/>
    <property type="evidence" value="ECO:0007669"/>
    <property type="project" value="UniProtKB-KW"/>
</dbReference>
<keyword evidence="5" id="KW-1185">Reference proteome</keyword>
<dbReference type="SUPFAM" id="SSF53218">
    <property type="entry name" value="Molybdenum cofactor biosynthesis proteins"/>
    <property type="match status" value="1"/>
</dbReference>
<protein>
    <submittedName>
        <fullName evidence="4">Molybdenum cofactor biosynthesis protein moeA</fullName>
    </submittedName>
</protein>
<dbReference type="UniPathway" id="UPA00344"/>
<dbReference type="Pfam" id="PF00994">
    <property type="entry name" value="MoCF_biosynth"/>
    <property type="match status" value="1"/>
</dbReference>
<dbReference type="InterPro" id="IPR038987">
    <property type="entry name" value="MoeA-like"/>
</dbReference>
<dbReference type="SMART" id="SM00852">
    <property type="entry name" value="MoCF_biosynth"/>
    <property type="match status" value="1"/>
</dbReference>
<dbReference type="PANTHER" id="PTHR10192:SF19">
    <property type="entry name" value="MOLYBDOPTERIN BIOSYNTHESIS PROTEIN MJ0666-RELATED"/>
    <property type="match status" value="1"/>
</dbReference>
<reference evidence="4 5" key="1">
    <citation type="journal article" date="1999" name="Proc. Jpn. Acad.">
        <title>Determination of the complete genomic DNA sequence of Thermoplasma volvanium GSS1.</title>
        <authorList>
            <person name="Kawashima T."/>
            <person name="Yamamoto Y."/>
            <person name="Aramaki H."/>
            <person name="Nunoshiba T."/>
            <person name="Kawamoto T."/>
            <person name="Watanabe K."/>
            <person name="Yamazaki M."/>
            <person name="Kanehori K."/>
            <person name="Amano N."/>
            <person name="Ohya Y."/>
            <person name="Makino K."/>
            <person name="Suzuki M."/>
        </authorList>
    </citation>
    <scope>NUCLEOTIDE SEQUENCE [LARGE SCALE GENOMIC DNA]</scope>
    <source>
        <strain evidence="5">ATCC 51530 / DSM 4299 / JCM 9571 / NBRC 15438 / GSS1</strain>
    </source>
</reference>
<evidence type="ECO:0000313" key="5">
    <source>
        <dbReference type="Proteomes" id="UP000001017"/>
    </source>
</evidence>
<evidence type="ECO:0000313" key="4">
    <source>
        <dbReference type="EMBL" id="BAB59707.1"/>
    </source>
</evidence>